<dbReference type="EMBL" id="JH818838">
    <property type="protein sequence ID" value="EKC19784.1"/>
    <property type="molecule type" value="Genomic_DNA"/>
</dbReference>
<dbReference type="Gene3D" id="2.20.20.10">
    <property type="entry name" value="Anthopleurin-A"/>
    <property type="match status" value="1"/>
</dbReference>
<dbReference type="InParanoid" id="K1PLS5"/>
<proteinExistence type="predicted"/>
<dbReference type="SMR" id="K1PLS5"/>
<sequence>MFTIRFKFNDLYKIAVALVVLKTTIMKRKSFFCFFFIVLLISPAPILAETLEEVKDTRKKRQVGALLPLASYAGMTVGAPLFLALVAAYGIYAVTRYAIKKAERVSDKDNHACGRGIGWCRPKCFPGEHLDWDDPLLCGSYYCCMPGRGRGSRGGSKGKQGSRRRG</sequence>
<dbReference type="AlphaFoldDB" id="K1PLS5"/>
<organism evidence="1">
    <name type="scientific">Magallana gigas</name>
    <name type="common">Pacific oyster</name>
    <name type="synonym">Crassostrea gigas</name>
    <dbReference type="NCBI Taxonomy" id="29159"/>
    <lineage>
        <taxon>Eukaryota</taxon>
        <taxon>Metazoa</taxon>
        <taxon>Spiralia</taxon>
        <taxon>Lophotrochozoa</taxon>
        <taxon>Mollusca</taxon>
        <taxon>Bivalvia</taxon>
        <taxon>Autobranchia</taxon>
        <taxon>Pteriomorphia</taxon>
        <taxon>Ostreida</taxon>
        <taxon>Ostreoidea</taxon>
        <taxon>Ostreidae</taxon>
        <taxon>Magallana</taxon>
    </lineage>
</organism>
<evidence type="ECO:0000313" key="1">
    <source>
        <dbReference type="EMBL" id="EKC19784.1"/>
    </source>
</evidence>
<reference evidence="1" key="1">
    <citation type="journal article" date="2012" name="Nature">
        <title>The oyster genome reveals stress adaptation and complexity of shell formation.</title>
        <authorList>
            <person name="Zhang G."/>
            <person name="Fang X."/>
            <person name="Guo X."/>
            <person name="Li L."/>
            <person name="Luo R."/>
            <person name="Xu F."/>
            <person name="Yang P."/>
            <person name="Zhang L."/>
            <person name="Wang X."/>
            <person name="Qi H."/>
            <person name="Xiong Z."/>
            <person name="Que H."/>
            <person name="Xie Y."/>
            <person name="Holland P.W."/>
            <person name="Paps J."/>
            <person name="Zhu Y."/>
            <person name="Wu F."/>
            <person name="Chen Y."/>
            <person name="Wang J."/>
            <person name="Peng C."/>
            <person name="Meng J."/>
            <person name="Yang L."/>
            <person name="Liu J."/>
            <person name="Wen B."/>
            <person name="Zhang N."/>
            <person name="Huang Z."/>
            <person name="Zhu Q."/>
            <person name="Feng Y."/>
            <person name="Mount A."/>
            <person name="Hedgecock D."/>
            <person name="Xu Z."/>
            <person name="Liu Y."/>
            <person name="Domazet-Loso T."/>
            <person name="Du Y."/>
            <person name="Sun X."/>
            <person name="Zhang S."/>
            <person name="Liu B."/>
            <person name="Cheng P."/>
            <person name="Jiang X."/>
            <person name="Li J."/>
            <person name="Fan D."/>
            <person name="Wang W."/>
            <person name="Fu W."/>
            <person name="Wang T."/>
            <person name="Wang B."/>
            <person name="Zhang J."/>
            <person name="Peng Z."/>
            <person name="Li Y."/>
            <person name="Li N."/>
            <person name="Wang J."/>
            <person name="Chen M."/>
            <person name="He Y."/>
            <person name="Tan F."/>
            <person name="Song X."/>
            <person name="Zheng Q."/>
            <person name="Huang R."/>
            <person name="Yang H."/>
            <person name="Du X."/>
            <person name="Chen L."/>
            <person name="Yang M."/>
            <person name="Gaffney P.M."/>
            <person name="Wang S."/>
            <person name="Luo L."/>
            <person name="She Z."/>
            <person name="Ming Y."/>
            <person name="Huang W."/>
            <person name="Zhang S."/>
            <person name="Huang B."/>
            <person name="Zhang Y."/>
            <person name="Qu T."/>
            <person name="Ni P."/>
            <person name="Miao G."/>
            <person name="Wang J."/>
            <person name="Wang Q."/>
            <person name="Steinberg C.E."/>
            <person name="Wang H."/>
            <person name="Li N."/>
            <person name="Qian L."/>
            <person name="Zhang G."/>
            <person name="Li Y."/>
            <person name="Yang H."/>
            <person name="Liu X."/>
            <person name="Wang J."/>
            <person name="Yin Y."/>
            <person name="Wang J."/>
        </authorList>
    </citation>
    <scope>NUCLEOTIDE SEQUENCE [LARGE SCALE GENOMIC DNA]</scope>
    <source>
        <strain evidence="1">05x7-T-G4-1.051#20</strain>
    </source>
</reference>
<protein>
    <submittedName>
        <fullName evidence="1">Big defensin</fullName>
    </submittedName>
</protein>
<gene>
    <name evidence="1" type="ORF">CGI_10007635</name>
</gene>
<accession>K1PLS5</accession>
<name>K1PLS5_MAGGI</name>
<dbReference type="HOGENOM" id="CLU_1604338_0_0_1"/>
<dbReference type="InterPro" id="IPR023355">
    <property type="entry name" value="Myo_ane_neurotoxin_sf"/>
</dbReference>